<dbReference type="CDD" id="cd00776">
    <property type="entry name" value="AsxRS_core"/>
    <property type="match status" value="1"/>
</dbReference>
<dbReference type="PROSITE" id="PS50862">
    <property type="entry name" value="AA_TRNA_LIGASE_II"/>
    <property type="match status" value="1"/>
</dbReference>
<gene>
    <name evidence="7 10" type="primary">asnS</name>
    <name evidence="10" type="ORF">KTO63_12935</name>
</gene>
<protein>
    <recommendedName>
        <fullName evidence="7">Asparagine--tRNA ligase</fullName>
        <ecNumber evidence="7">6.1.1.22</ecNumber>
    </recommendedName>
    <alternativeName>
        <fullName evidence="7">Asparaginyl-tRNA synthetase</fullName>
        <shortName evidence="7">AsnRS</shortName>
    </alternativeName>
</protein>
<accession>A0A9E2S9H9</accession>
<evidence type="ECO:0000259" key="9">
    <source>
        <dbReference type="PROSITE" id="PS50862"/>
    </source>
</evidence>
<comment type="subcellular location">
    <subcellularLocation>
        <location evidence="7">Cytoplasm</location>
    </subcellularLocation>
</comment>
<keyword evidence="11" id="KW-1185">Reference proteome</keyword>
<dbReference type="EC" id="6.1.1.22" evidence="7"/>
<evidence type="ECO:0000313" key="11">
    <source>
        <dbReference type="Proteomes" id="UP000812270"/>
    </source>
</evidence>
<dbReference type="GO" id="GO:0006421">
    <property type="term" value="P:asparaginyl-tRNA aminoacylation"/>
    <property type="evidence" value="ECO:0007669"/>
    <property type="project" value="UniProtKB-UniRule"/>
</dbReference>
<comment type="similarity">
    <text evidence="1 7">Belongs to the class-II aminoacyl-tRNA synthetase family.</text>
</comment>
<keyword evidence="5 7" id="KW-0648">Protein biosynthesis</keyword>
<organism evidence="10 11">
    <name type="scientific">Pinibacter aurantiacus</name>
    <dbReference type="NCBI Taxonomy" id="2851599"/>
    <lineage>
        <taxon>Bacteria</taxon>
        <taxon>Pseudomonadati</taxon>
        <taxon>Bacteroidota</taxon>
        <taxon>Chitinophagia</taxon>
        <taxon>Chitinophagales</taxon>
        <taxon>Chitinophagaceae</taxon>
        <taxon>Pinibacter</taxon>
    </lineage>
</organism>
<dbReference type="EMBL" id="JAHSPG010000009">
    <property type="protein sequence ID" value="MBV4358062.1"/>
    <property type="molecule type" value="Genomic_DNA"/>
</dbReference>
<evidence type="ECO:0000256" key="1">
    <source>
        <dbReference type="ARBA" id="ARBA00008226"/>
    </source>
</evidence>
<evidence type="ECO:0000256" key="2">
    <source>
        <dbReference type="ARBA" id="ARBA00022598"/>
    </source>
</evidence>
<evidence type="ECO:0000256" key="3">
    <source>
        <dbReference type="ARBA" id="ARBA00022741"/>
    </source>
</evidence>
<dbReference type="NCBIfam" id="TIGR00457">
    <property type="entry name" value="asnS"/>
    <property type="match status" value="1"/>
</dbReference>
<dbReference type="GO" id="GO:0005524">
    <property type="term" value="F:ATP binding"/>
    <property type="evidence" value="ECO:0007669"/>
    <property type="project" value="UniProtKB-UniRule"/>
</dbReference>
<comment type="catalytic activity">
    <reaction evidence="7">
        <text>tRNA(Asn) + L-asparagine + ATP = L-asparaginyl-tRNA(Asn) + AMP + diphosphate + H(+)</text>
        <dbReference type="Rhea" id="RHEA:11180"/>
        <dbReference type="Rhea" id="RHEA-COMP:9659"/>
        <dbReference type="Rhea" id="RHEA-COMP:9674"/>
        <dbReference type="ChEBI" id="CHEBI:15378"/>
        <dbReference type="ChEBI" id="CHEBI:30616"/>
        <dbReference type="ChEBI" id="CHEBI:33019"/>
        <dbReference type="ChEBI" id="CHEBI:58048"/>
        <dbReference type="ChEBI" id="CHEBI:78442"/>
        <dbReference type="ChEBI" id="CHEBI:78515"/>
        <dbReference type="ChEBI" id="CHEBI:456215"/>
        <dbReference type="EC" id="6.1.1.22"/>
    </reaction>
</comment>
<evidence type="ECO:0000256" key="8">
    <source>
        <dbReference type="SAM" id="Coils"/>
    </source>
</evidence>
<dbReference type="InterPro" id="IPR006195">
    <property type="entry name" value="aa-tRNA-synth_II"/>
</dbReference>
<dbReference type="AlphaFoldDB" id="A0A9E2S9H9"/>
<comment type="subunit">
    <text evidence="7">Homodimer.</text>
</comment>
<evidence type="ECO:0000313" key="10">
    <source>
        <dbReference type="EMBL" id="MBV4358062.1"/>
    </source>
</evidence>
<dbReference type="Proteomes" id="UP000812270">
    <property type="component" value="Unassembled WGS sequence"/>
</dbReference>
<dbReference type="GO" id="GO:0005737">
    <property type="term" value="C:cytoplasm"/>
    <property type="evidence" value="ECO:0007669"/>
    <property type="project" value="UniProtKB-SubCell"/>
</dbReference>
<feature type="coiled-coil region" evidence="8">
    <location>
        <begin position="274"/>
        <end position="301"/>
    </location>
</feature>
<reference evidence="10" key="1">
    <citation type="submission" date="2021-06" db="EMBL/GenBank/DDBJ databases">
        <authorList>
            <person name="Huq M.A."/>
        </authorList>
    </citation>
    <scope>NUCLEOTIDE SEQUENCE</scope>
    <source>
        <strain evidence="10">MAH-26</strain>
    </source>
</reference>
<dbReference type="RefSeq" id="WP_217791728.1">
    <property type="nucleotide sequence ID" value="NZ_JAHSPG010000009.1"/>
</dbReference>
<dbReference type="GO" id="GO:0003676">
    <property type="term" value="F:nucleic acid binding"/>
    <property type="evidence" value="ECO:0007669"/>
    <property type="project" value="InterPro"/>
</dbReference>
<dbReference type="Pfam" id="PF00152">
    <property type="entry name" value="tRNA-synt_2"/>
    <property type="match status" value="1"/>
</dbReference>
<dbReference type="HAMAP" id="MF_00534">
    <property type="entry name" value="Asn_tRNA_synth"/>
    <property type="match status" value="1"/>
</dbReference>
<keyword evidence="2 7" id="KW-0436">Ligase</keyword>
<keyword evidence="6 7" id="KW-0030">Aminoacyl-tRNA synthetase</keyword>
<dbReference type="InterPro" id="IPR004522">
    <property type="entry name" value="Asn-tRNA-ligase"/>
</dbReference>
<evidence type="ECO:0000256" key="7">
    <source>
        <dbReference type="HAMAP-Rule" id="MF_00534"/>
    </source>
</evidence>
<evidence type="ECO:0000256" key="5">
    <source>
        <dbReference type="ARBA" id="ARBA00022917"/>
    </source>
</evidence>
<keyword evidence="3 7" id="KW-0547">Nucleotide-binding</keyword>
<dbReference type="NCBIfam" id="NF003037">
    <property type="entry name" value="PRK03932.1"/>
    <property type="match status" value="1"/>
</dbReference>
<keyword evidence="4 7" id="KW-0067">ATP-binding</keyword>
<proteinExistence type="inferred from homology"/>
<dbReference type="CDD" id="cd04318">
    <property type="entry name" value="EcAsnRS_like_N"/>
    <property type="match status" value="1"/>
</dbReference>
<dbReference type="PANTHER" id="PTHR22594">
    <property type="entry name" value="ASPARTYL/LYSYL-TRNA SYNTHETASE"/>
    <property type="match status" value="1"/>
</dbReference>
<evidence type="ECO:0000256" key="6">
    <source>
        <dbReference type="ARBA" id="ARBA00023146"/>
    </source>
</evidence>
<keyword evidence="8" id="KW-0175">Coiled coil</keyword>
<keyword evidence="7" id="KW-0963">Cytoplasm</keyword>
<name>A0A9E2S9H9_9BACT</name>
<dbReference type="Pfam" id="PF01336">
    <property type="entry name" value="tRNA_anti-codon"/>
    <property type="match status" value="1"/>
</dbReference>
<sequence>MFNKRIKVKQLLASEQTGHEVTVMGWVRTFRNNQFLAVNDGSTNNNIQIVLELGQFDEALLKRLTTSASVKVTGEVVPSMGKGQKIEVKAKTLEILGDSDAEKYPLQLRNRPSLEYLREIAHMRFRTNTFGAVFRVRHSLAFAIHKFFNEKGFVYLHTPIITASDAEGAGEMFRVTSLPFDGTPRNEDGSVNFKEDFFGKSTNLTVSGQLEGELGATAFGEIYTFGPTFRAENSNTARHLAEFWMIEPEMAFSDLEDNMNLAEEFIKYIIQYAMDNNREDLEFLAQRLVEEEKQKPQAERSEMGLIEKLEFVLNNNFERITYTEAIDILLQSPAYKKKKFQYEVKWGIDMQSEHERYLVEKHFKKPVIVTNYPKDIKAFYMRLNEDGKTVAAMDILAPGIGEIVGGSQREERLENLEARMKEMHVPAEDLWWYLDTRRFGTVPHAGFGLGFERMVLFVTGMTNIRDVIAFPRTPKTAEF</sequence>
<evidence type="ECO:0000256" key="4">
    <source>
        <dbReference type="ARBA" id="ARBA00022840"/>
    </source>
</evidence>
<dbReference type="FunFam" id="3.30.930.10:FF:000016">
    <property type="entry name" value="Asparagine--tRNA ligase"/>
    <property type="match status" value="1"/>
</dbReference>
<comment type="caution">
    <text evidence="10">The sequence shown here is derived from an EMBL/GenBank/DDBJ whole genome shotgun (WGS) entry which is preliminary data.</text>
</comment>
<dbReference type="PANTHER" id="PTHR22594:SF34">
    <property type="entry name" value="ASPARAGINE--TRNA LIGASE, MITOCHONDRIAL-RELATED"/>
    <property type="match status" value="1"/>
</dbReference>
<feature type="domain" description="Aminoacyl-transfer RNA synthetases class-II family profile" evidence="9">
    <location>
        <begin position="134"/>
        <end position="471"/>
    </location>
</feature>
<dbReference type="InterPro" id="IPR004365">
    <property type="entry name" value="NA-bd_OB_tRNA"/>
</dbReference>
<dbReference type="InterPro" id="IPR004364">
    <property type="entry name" value="Aa-tRNA-synt_II"/>
</dbReference>
<dbReference type="GO" id="GO:0004816">
    <property type="term" value="F:asparagine-tRNA ligase activity"/>
    <property type="evidence" value="ECO:0007669"/>
    <property type="project" value="UniProtKB-UniRule"/>
</dbReference>